<evidence type="ECO:0000313" key="2">
    <source>
        <dbReference type="Proteomes" id="UP001230504"/>
    </source>
</evidence>
<reference evidence="1" key="1">
    <citation type="submission" date="2021-06" db="EMBL/GenBank/DDBJ databases">
        <title>Comparative genomics, transcriptomics and evolutionary studies reveal genomic signatures of adaptation to plant cell wall in hemibiotrophic fungi.</title>
        <authorList>
            <consortium name="DOE Joint Genome Institute"/>
            <person name="Baroncelli R."/>
            <person name="Diaz J.F."/>
            <person name="Benocci T."/>
            <person name="Peng M."/>
            <person name="Battaglia E."/>
            <person name="Haridas S."/>
            <person name="Andreopoulos W."/>
            <person name="Labutti K."/>
            <person name="Pangilinan J."/>
            <person name="Floch G.L."/>
            <person name="Makela M.R."/>
            <person name="Henrissat B."/>
            <person name="Grigoriev I.V."/>
            <person name="Crouch J.A."/>
            <person name="De Vries R.P."/>
            <person name="Sukno S.A."/>
            <person name="Thon M.R."/>
        </authorList>
    </citation>
    <scope>NUCLEOTIDE SEQUENCE</scope>
    <source>
        <strain evidence="1">CBS 125086</strain>
    </source>
</reference>
<accession>A0AAD8Q133</accession>
<sequence length="76" mass="8134">MQNGPCGWRLQSLHDGFAPTTLSAHAPRHRGATISGARGSCGETVQSKLRLLEAFTNFWLLLVSAQRGRAAMGAGR</sequence>
<gene>
    <name evidence="1" type="ORF">LY79DRAFT_514274</name>
</gene>
<dbReference type="RefSeq" id="XP_060414821.1">
    <property type="nucleotide sequence ID" value="XM_060554591.1"/>
</dbReference>
<dbReference type="EMBL" id="JAHLJV010000025">
    <property type="protein sequence ID" value="KAK1593529.1"/>
    <property type="molecule type" value="Genomic_DNA"/>
</dbReference>
<dbReference type="AlphaFoldDB" id="A0AAD8Q133"/>
<proteinExistence type="predicted"/>
<dbReference type="Proteomes" id="UP001230504">
    <property type="component" value="Unassembled WGS sequence"/>
</dbReference>
<comment type="caution">
    <text evidence="1">The sequence shown here is derived from an EMBL/GenBank/DDBJ whole genome shotgun (WGS) entry which is preliminary data.</text>
</comment>
<keyword evidence="2" id="KW-1185">Reference proteome</keyword>
<name>A0AAD8Q133_9PEZI</name>
<evidence type="ECO:0000313" key="1">
    <source>
        <dbReference type="EMBL" id="KAK1593529.1"/>
    </source>
</evidence>
<protein>
    <submittedName>
        <fullName evidence="1">Uncharacterized protein</fullName>
    </submittedName>
</protein>
<organism evidence="1 2">
    <name type="scientific">Colletotrichum navitas</name>
    <dbReference type="NCBI Taxonomy" id="681940"/>
    <lineage>
        <taxon>Eukaryota</taxon>
        <taxon>Fungi</taxon>
        <taxon>Dikarya</taxon>
        <taxon>Ascomycota</taxon>
        <taxon>Pezizomycotina</taxon>
        <taxon>Sordariomycetes</taxon>
        <taxon>Hypocreomycetidae</taxon>
        <taxon>Glomerellales</taxon>
        <taxon>Glomerellaceae</taxon>
        <taxon>Colletotrichum</taxon>
        <taxon>Colletotrichum graminicola species complex</taxon>
    </lineage>
</organism>
<dbReference type="GeneID" id="85438831"/>